<feature type="compositionally biased region" description="Polar residues" evidence="1">
    <location>
        <begin position="172"/>
        <end position="193"/>
    </location>
</feature>
<reference evidence="2 3" key="1">
    <citation type="journal article" date="2019" name="Front. Microbiol.">
        <title>Genomic Features for Desiccation Tolerance and Sugar Biosynthesis in the Extremophile Gloeocapsopsis sp. UTEX B3054.</title>
        <authorList>
            <person name="Urrejola C."/>
            <person name="Alcorta J."/>
            <person name="Salas L."/>
            <person name="Vasquez M."/>
            <person name="Polz M.F."/>
            <person name="Vicuna R."/>
            <person name="Diez B."/>
        </authorList>
    </citation>
    <scope>NUCLEOTIDE SEQUENCE [LARGE SCALE GENOMIC DNA]</scope>
    <source>
        <strain evidence="2 3">1H9</strain>
    </source>
</reference>
<evidence type="ECO:0000313" key="3">
    <source>
        <dbReference type="Proteomes" id="UP000441797"/>
    </source>
</evidence>
<protein>
    <submittedName>
        <fullName evidence="2">Uncharacterized protein</fullName>
    </submittedName>
</protein>
<dbReference type="Proteomes" id="UP000441797">
    <property type="component" value="Unassembled WGS sequence"/>
</dbReference>
<dbReference type="EMBL" id="NAPY01000005">
    <property type="protein sequence ID" value="MUL35700.1"/>
    <property type="molecule type" value="Genomic_DNA"/>
</dbReference>
<feature type="compositionally biased region" description="Low complexity" evidence="1">
    <location>
        <begin position="160"/>
        <end position="171"/>
    </location>
</feature>
<evidence type="ECO:0000256" key="1">
    <source>
        <dbReference type="SAM" id="MobiDB-lite"/>
    </source>
</evidence>
<comment type="caution">
    <text evidence="2">The sequence shown here is derived from an EMBL/GenBank/DDBJ whole genome shotgun (WGS) entry which is preliminary data.</text>
</comment>
<gene>
    <name evidence="2" type="ORF">BWI75_04875</name>
</gene>
<evidence type="ECO:0000313" key="2">
    <source>
        <dbReference type="EMBL" id="MUL35700.1"/>
    </source>
</evidence>
<dbReference type="RefSeq" id="WP_105219088.1">
    <property type="nucleotide sequence ID" value="NZ_CAWNSU010000030.1"/>
</dbReference>
<feature type="compositionally biased region" description="Polar residues" evidence="1">
    <location>
        <begin position="124"/>
        <end position="151"/>
    </location>
</feature>
<name>A0A6N8FRD2_9CHRO</name>
<sequence length="211" mass="22882">MATSRWSILGAFSLSCWGIIAAPAVAEMKRIDHTLRSEPNQTFTTLMQEAEALATTLVEQGFTEDNVTEVSVNILGERHGQQVPLLSSRVSRTDWQKQLGIQHWTRYFRTSGVLLGFFKPEEPNQSPLSAFPNPTSESTLNPTSGDSSIQQPALPPGIPPSIQQSIPTSPSATPDINNNTQQITIPSAANSPSPDDVLRGASPEESDPGYR</sequence>
<keyword evidence="3" id="KW-1185">Reference proteome</keyword>
<proteinExistence type="predicted"/>
<dbReference type="AlphaFoldDB" id="A0A6N8FRD2"/>
<accession>A0A6N8FRD2</accession>
<dbReference type="PROSITE" id="PS51257">
    <property type="entry name" value="PROKAR_LIPOPROTEIN"/>
    <property type="match status" value="1"/>
</dbReference>
<dbReference type="OrthoDB" id="422741at2"/>
<organism evidence="2 3">
    <name type="scientific">Gloeocapsopsis dulcis AAB1 = 1H9</name>
    <dbReference type="NCBI Taxonomy" id="1433147"/>
    <lineage>
        <taxon>Bacteria</taxon>
        <taxon>Bacillati</taxon>
        <taxon>Cyanobacteriota</taxon>
        <taxon>Cyanophyceae</taxon>
        <taxon>Oscillatoriophycideae</taxon>
        <taxon>Chroococcales</taxon>
        <taxon>Chroococcaceae</taxon>
        <taxon>Gloeocapsopsis</taxon>
        <taxon>Gloeocapsopsis dulcis</taxon>
    </lineage>
</organism>
<feature type="region of interest" description="Disordered" evidence="1">
    <location>
        <begin position="124"/>
        <end position="211"/>
    </location>
</feature>